<evidence type="ECO:0000259" key="8">
    <source>
        <dbReference type="Pfam" id="PF20684"/>
    </source>
</evidence>
<feature type="transmembrane region" description="Helical" evidence="7">
    <location>
        <begin position="127"/>
        <end position="149"/>
    </location>
</feature>
<gene>
    <name evidence="9" type="ORF">Q9L58_007624</name>
</gene>
<evidence type="ECO:0000256" key="5">
    <source>
        <dbReference type="ARBA" id="ARBA00038359"/>
    </source>
</evidence>
<keyword evidence="10" id="KW-1185">Reference proteome</keyword>
<dbReference type="Pfam" id="PF20684">
    <property type="entry name" value="Fung_rhodopsin"/>
    <property type="match status" value="1"/>
</dbReference>
<feature type="domain" description="Rhodopsin" evidence="8">
    <location>
        <begin position="42"/>
        <end position="269"/>
    </location>
</feature>
<keyword evidence="4 7" id="KW-0472">Membrane</keyword>
<evidence type="ECO:0000256" key="1">
    <source>
        <dbReference type="ARBA" id="ARBA00004141"/>
    </source>
</evidence>
<evidence type="ECO:0000256" key="2">
    <source>
        <dbReference type="ARBA" id="ARBA00022692"/>
    </source>
</evidence>
<dbReference type="EMBL" id="JBBBZM010000124">
    <property type="protein sequence ID" value="KAL0633454.1"/>
    <property type="molecule type" value="Genomic_DNA"/>
</dbReference>
<dbReference type="PANTHER" id="PTHR33048">
    <property type="entry name" value="PTH11-LIKE INTEGRAL MEMBRANE PROTEIN (AFU_ORTHOLOGUE AFUA_5G11245)"/>
    <property type="match status" value="1"/>
</dbReference>
<protein>
    <recommendedName>
        <fullName evidence="8">Rhodopsin domain-containing protein</fullName>
    </recommendedName>
</protein>
<dbReference type="InterPro" id="IPR052337">
    <property type="entry name" value="SAT4-like"/>
</dbReference>
<organism evidence="9 10">
    <name type="scientific">Discina gigas</name>
    <dbReference type="NCBI Taxonomy" id="1032678"/>
    <lineage>
        <taxon>Eukaryota</taxon>
        <taxon>Fungi</taxon>
        <taxon>Dikarya</taxon>
        <taxon>Ascomycota</taxon>
        <taxon>Pezizomycotina</taxon>
        <taxon>Pezizomycetes</taxon>
        <taxon>Pezizales</taxon>
        <taxon>Discinaceae</taxon>
        <taxon>Discina</taxon>
    </lineage>
</organism>
<dbReference type="PANTHER" id="PTHR33048:SF47">
    <property type="entry name" value="INTEGRAL MEMBRANE PROTEIN-RELATED"/>
    <property type="match status" value="1"/>
</dbReference>
<dbReference type="Proteomes" id="UP001447188">
    <property type="component" value="Unassembled WGS sequence"/>
</dbReference>
<feature type="transmembrane region" description="Helical" evidence="7">
    <location>
        <begin position="44"/>
        <end position="62"/>
    </location>
</feature>
<evidence type="ECO:0000256" key="4">
    <source>
        <dbReference type="ARBA" id="ARBA00023136"/>
    </source>
</evidence>
<feature type="transmembrane region" description="Helical" evidence="7">
    <location>
        <begin position="246"/>
        <end position="268"/>
    </location>
</feature>
<evidence type="ECO:0000313" key="10">
    <source>
        <dbReference type="Proteomes" id="UP001447188"/>
    </source>
</evidence>
<accession>A0ABR3GBY4</accession>
<evidence type="ECO:0000313" key="9">
    <source>
        <dbReference type="EMBL" id="KAL0633454.1"/>
    </source>
</evidence>
<comment type="subcellular location">
    <subcellularLocation>
        <location evidence="1">Membrane</location>
        <topology evidence="1">Multi-pass membrane protein</topology>
    </subcellularLocation>
</comment>
<feature type="transmembrane region" description="Helical" evidence="7">
    <location>
        <begin position="90"/>
        <end position="115"/>
    </location>
</feature>
<proteinExistence type="inferred from homology"/>
<evidence type="ECO:0000256" key="6">
    <source>
        <dbReference type="SAM" id="MobiDB-lite"/>
    </source>
</evidence>
<feature type="compositionally biased region" description="Basic and acidic residues" evidence="6">
    <location>
        <begin position="311"/>
        <end position="322"/>
    </location>
</feature>
<evidence type="ECO:0000256" key="3">
    <source>
        <dbReference type="ARBA" id="ARBA00022989"/>
    </source>
</evidence>
<feature type="transmembrane region" description="Helical" evidence="7">
    <location>
        <begin position="169"/>
        <end position="192"/>
    </location>
</feature>
<keyword evidence="2 7" id="KW-0812">Transmembrane</keyword>
<comment type="similarity">
    <text evidence="5">Belongs to the SAT4 family.</text>
</comment>
<keyword evidence="3 7" id="KW-1133">Transmembrane helix</keyword>
<feature type="transmembrane region" description="Helical" evidence="7">
    <location>
        <begin position="204"/>
        <end position="226"/>
    </location>
</feature>
<sequence length="322" mass="36231">MEDVSVSAEGMLGLTWTLNILVFVLLVLRLVVHRRPGLNTPAIVASDILVFISWLFGVSAIGTDAWKYNQEIQARARELTPEELATARKLSFMCGYLVFTAMWLAKAAFVVYCYHLCPGLSSRLKKYLIFITGFTATTYIVTILIQTFWCRPIYHSWNGQCNPTGNRISLPLWCFLNIITDILILFLPFSVLWGSTPKLWKRQIIALAFVFFVGGLSIFAAIARFFVIYPKILRDGNANIVNTYELWALIEITTCQMAVCLPALRVYLRSHQTKNTGQSWNTRADVEGLAGASRSSTLVTGKEGENSSFHELLDGQKPQEEV</sequence>
<feature type="region of interest" description="Disordered" evidence="6">
    <location>
        <begin position="297"/>
        <end position="322"/>
    </location>
</feature>
<dbReference type="InterPro" id="IPR049326">
    <property type="entry name" value="Rhodopsin_dom_fungi"/>
</dbReference>
<name>A0ABR3GBY4_9PEZI</name>
<reference evidence="9 10" key="1">
    <citation type="submission" date="2024-02" db="EMBL/GenBank/DDBJ databases">
        <title>Discinaceae phylogenomics.</title>
        <authorList>
            <person name="Dirks A.C."/>
            <person name="James T.Y."/>
        </authorList>
    </citation>
    <scope>NUCLEOTIDE SEQUENCE [LARGE SCALE GENOMIC DNA]</scope>
    <source>
        <strain evidence="9 10">ACD0624</strain>
    </source>
</reference>
<evidence type="ECO:0000256" key="7">
    <source>
        <dbReference type="SAM" id="Phobius"/>
    </source>
</evidence>
<feature type="transmembrane region" description="Helical" evidence="7">
    <location>
        <begin position="12"/>
        <end position="32"/>
    </location>
</feature>
<comment type="caution">
    <text evidence="9">The sequence shown here is derived from an EMBL/GenBank/DDBJ whole genome shotgun (WGS) entry which is preliminary data.</text>
</comment>